<reference evidence="1" key="1">
    <citation type="submission" date="2022-03" db="EMBL/GenBank/DDBJ databases">
        <authorList>
            <person name="Alioto T."/>
            <person name="Alioto T."/>
            <person name="Gomez Garrido J."/>
        </authorList>
    </citation>
    <scope>NUCLEOTIDE SEQUENCE</scope>
</reference>
<evidence type="ECO:0000313" key="2">
    <source>
        <dbReference type="Proteomes" id="UP001295444"/>
    </source>
</evidence>
<organism evidence="1 2">
    <name type="scientific">Pelobates cultripes</name>
    <name type="common">Western spadefoot toad</name>
    <dbReference type="NCBI Taxonomy" id="61616"/>
    <lineage>
        <taxon>Eukaryota</taxon>
        <taxon>Metazoa</taxon>
        <taxon>Chordata</taxon>
        <taxon>Craniata</taxon>
        <taxon>Vertebrata</taxon>
        <taxon>Euteleostomi</taxon>
        <taxon>Amphibia</taxon>
        <taxon>Batrachia</taxon>
        <taxon>Anura</taxon>
        <taxon>Pelobatoidea</taxon>
        <taxon>Pelobatidae</taxon>
        <taxon>Pelobates</taxon>
    </lineage>
</organism>
<evidence type="ECO:0000313" key="1">
    <source>
        <dbReference type="EMBL" id="CAH2308044.1"/>
    </source>
</evidence>
<proteinExistence type="predicted"/>
<protein>
    <submittedName>
        <fullName evidence="1">Uncharacterized protein</fullName>
    </submittedName>
</protein>
<dbReference type="Proteomes" id="UP001295444">
    <property type="component" value="Chromosome 07"/>
</dbReference>
<dbReference type="AlphaFoldDB" id="A0AAD1SVT9"/>
<name>A0AAD1SVT9_PELCU</name>
<sequence>MSIIRLSHSLTSTETMNAQIGAAEIYPQNLVSMDPQSHIPESNALIALDFLIIHMFVNRPELNSLHLIDAQSLLLGMFLILKVRHLSLTHCYGQTPLYFPQSAC</sequence>
<keyword evidence="2" id="KW-1185">Reference proteome</keyword>
<accession>A0AAD1SVT9</accession>
<dbReference type="EMBL" id="OW240918">
    <property type="protein sequence ID" value="CAH2308044.1"/>
    <property type="molecule type" value="Genomic_DNA"/>
</dbReference>
<gene>
    <name evidence="1" type="ORF">PECUL_23A041667</name>
</gene>